<sequence length="295" mass="33395">MSHTNLSQQQSGSYQQVSQEIQEEEDETEQVLTLTSKKPGSHGKRVKSMGKKIVEPEPQAETDPRVESDQKNDTFWYKIRDGYNDQAAKKGFTIRTKNMLTRKWTPMNQEVGKFNSLVNETKAMSGENDENLMTRNNSEPVINRADILDPALMRSGQFDCKIEFLYPTKEARARILQDVFTEVICDRRHPRTEVAQILQKPVTTTTGLKTLETSMRINFEGARRTALKHIEAFVRTFSDRQAFSAAALSSAPTALIQVSESAYIHEAGHLRCKFAPFISVNFLDGSVLGVLMEQD</sequence>
<reference evidence="2" key="1">
    <citation type="journal article" date="2019" name="Sci. Rep.">
        <title>Draft genome of Tanacetum cinerariifolium, the natural source of mosquito coil.</title>
        <authorList>
            <person name="Yamashiro T."/>
            <person name="Shiraishi A."/>
            <person name="Satake H."/>
            <person name="Nakayama K."/>
        </authorList>
    </citation>
    <scope>NUCLEOTIDE SEQUENCE</scope>
</reference>
<evidence type="ECO:0000256" key="1">
    <source>
        <dbReference type="SAM" id="MobiDB-lite"/>
    </source>
</evidence>
<proteinExistence type="predicted"/>
<dbReference type="AlphaFoldDB" id="A0A6L2NFG4"/>
<protein>
    <submittedName>
        <fullName evidence="2">Uncharacterized protein</fullName>
    </submittedName>
</protein>
<feature type="region of interest" description="Disordered" evidence="1">
    <location>
        <begin position="1"/>
        <end position="69"/>
    </location>
</feature>
<dbReference type="Gene3D" id="1.10.8.60">
    <property type="match status" value="1"/>
</dbReference>
<dbReference type="Gene3D" id="3.40.50.300">
    <property type="entry name" value="P-loop containing nucleotide triphosphate hydrolases"/>
    <property type="match status" value="1"/>
</dbReference>
<feature type="compositionally biased region" description="Basic residues" evidence="1">
    <location>
        <begin position="39"/>
        <end position="50"/>
    </location>
</feature>
<name>A0A6L2NFG4_TANCI</name>
<organism evidence="2">
    <name type="scientific">Tanacetum cinerariifolium</name>
    <name type="common">Dalmatian daisy</name>
    <name type="synonym">Chrysanthemum cinerariifolium</name>
    <dbReference type="NCBI Taxonomy" id="118510"/>
    <lineage>
        <taxon>Eukaryota</taxon>
        <taxon>Viridiplantae</taxon>
        <taxon>Streptophyta</taxon>
        <taxon>Embryophyta</taxon>
        <taxon>Tracheophyta</taxon>
        <taxon>Spermatophyta</taxon>
        <taxon>Magnoliopsida</taxon>
        <taxon>eudicotyledons</taxon>
        <taxon>Gunneridae</taxon>
        <taxon>Pentapetalae</taxon>
        <taxon>asterids</taxon>
        <taxon>campanulids</taxon>
        <taxon>Asterales</taxon>
        <taxon>Asteraceae</taxon>
        <taxon>Asteroideae</taxon>
        <taxon>Anthemideae</taxon>
        <taxon>Anthemidinae</taxon>
        <taxon>Tanacetum</taxon>
    </lineage>
</organism>
<dbReference type="EMBL" id="BKCJ010008965">
    <property type="protein sequence ID" value="GEU84770.1"/>
    <property type="molecule type" value="Genomic_DNA"/>
</dbReference>
<dbReference type="PANTHER" id="PTHR46976:SF1">
    <property type="entry name" value="PROTEIN ARABIDILLO 1"/>
    <property type="match status" value="1"/>
</dbReference>
<gene>
    <name evidence="2" type="ORF">Tci_056748</name>
</gene>
<dbReference type="PANTHER" id="PTHR46976">
    <property type="entry name" value="PROTEIN ARABIDILLO 1"/>
    <property type="match status" value="1"/>
</dbReference>
<dbReference type="InterPro" id="IPR027417">
    <property type="entry name" value="P-loop_NTPase"/>
</dbReference>
<evidence type="ECO:0000313" key="2">
    <source>
        <dbReference type="EMBL" id="GEU84770.1"/>
    </source>
</evidence>
<comment type="caution">
    <text evidence="2">The sequence shown here is derived from an EMBL/GenBank/DDBJ whole genome shotgun (WGS) entry which is preliminary data.</text>
</comment>
<feature type="compositionally biased region" description="Low complexity" evidence="1">
    <location>
        <begin position="7"/>
        <end position="20"/>
    </location>
</feature>
<accession>A0A6L2NFG4</accession>